<comment type="caution">
    <text evidence="4">The sequence shown here is derived from an EMBL/GenBank/DDBJ whole genome shotgun (WGS) entry which is preliminary data.</text>
</comment>
<evidence type="ECO:0000313" key="5">
    <source>
        <dbReference type="EMBL" id="MRJ47549.1"/>
    </source>
</evidence>
<evidence type="ECO:0000256" key="2">
    <source>
        <dbReference type="SAM" id="Phobius"/>
    </source>
</evidence>
<keyword evidence="2" id="KW-0472">Membrane</keyword>
<keyword evidence="2" id="KW-1133">Transmembrane helix</keyword>
<protein>
    <submittedName>
        <fullName evidence="4">YggT family protein</fullName>
    </submittedName>
</protein>
<evidence type="ECO:0000256" key="1">
    <source>
        <dbReference type="ARBA" id="ARBA00010894"/>
    </source>
</evidence>
<dbReference type="InterPro" id="IPR003425">
    <property type="entry name" value="CCB3/YggT"/>
</dbReference>
<evidence type="ECO:0000313" key="4">
    <source>
        <dbReference type="EMBL" id="MRI85465.1"/>
    </source>
</evidence>
<dbReference type="Proteomes" id="UP000469870">
    <property type="component" value="Unassembled WGS sequence"/>
</dbReference>
<sequence length="88" mass="10065">MIILLIRLVDSVFNIYSMVLVIYALLSWLPGAYESQLGQIIIKISKPYLDFFDRYIPPIGGISINVMIAIFVLQLIRNGVMGLLFRLF</sequence>
<dbReference type="RefSeq" id="WP_153832615.1">
    <property type="nucleotide sequence ID" value="NZ_WJQR01000004.1"/>
</dbReference>
<dbReference type="Pfam" id="PF02325">
    <property type="entry name" value="CCB3_YggT"/>
    <property type="match status" value="1"/>
</dbReference>
<reference evidence="6 8" key="2">
    <citation type="submission" date="2019-11" db="EMBL/GenBank/DDBJ databases">
        <title>Characterisation of Fundicoccus ignavus gen. nov. sp. nov., a novel genus of the family Aerococcaceae isolated from bulk tank milk.</title>
        <authorList>
            <person name="Siebert A."/>
            <person name="Huptas C."/>
            <person name="Wenning M."/>
            <person name="Scherer S."/>
            <person name="Doll E.V."/>
        </authorList>
    </citation>
    <scope>NUCLEOTIDE SEQUENCE [LARGE SCALE GENOMIC DNA]</scope>
    <source>
        <strain evidence="3 8">DSM 109653</strain>
        <strain evidence="4 6">WS4759</strain>
    </source>
</reference>
<dbReference type="AlphaFoldDB" id="A0A6I2GPT5"/>
<proteinExistence type="inferred from homology"/>
<dbReference type="PANTHER" id="PTHR33219:SF14">
    <property type="entry name" value="PROTEIN COFACTOR ASSEMBLY OF COMPLEX C SUBUNIT B CCB3, CHLOROPLASTIC-RELATED"/>
    <property type="match status" value="1"/>
</dbReference>
<dbReference type="GO" id="GO:0016020">
    <property type="term" value="C:membrane"/>
    <property type="evidence" value="ECO:0007669"/>
    <property type="project" value="InterPro"/>
</dbReference>
<evidence type="ECO:0000313" key="8">
    <source>
        <dbReference type="Proteomes" id="UP000469870"/>
    </source>
</evidence>
<evidence type="ECO:0000313" key="6">
    <source>
        <dbReference type="Proteomes" id="UP000430975"/>
    </source>
</evidence>
<gene>
    <name evidence="5" type="ORF">GF867_08225</name>
    <name evidence="4" type="ORF">GIY09_06185</name>
    <name evidence="3" type="ORF">GIY11_05565</name>
</gene>
<accession>A0A6I2GPT5</accession>
<reference evidence="5 7" key="1">
    <citation type="submission" date="2019-11" db="EMBL/GenBank/DDBJ databases">
        <title>Characterisation of Fundicoccus ignavus gen. nov. sp. nov., a novel genus of the family Aerococcaceae from bulk tank milk.</title>
        <authorList>
            <person name="Siebert A."/>
            <person name="Huptas C."/>
            <person name="Wenning M."/>
            <person name="Scherer S."/>
            <person name="Doll E.V."/>
        </authorList>
    </citation>
    <scope>NUCLEOTIDE SEQUENCE [LARGE SCALE GENOMIC DNA]</scope>
    <source>
        <strain evidence="5 7">DSM 109652</strain>
    </source>
</reference>
<dbReference type="PANTHER" id="PTHR33219">
    <property type="entry name" value="YLMG HOMOLOG PROTEIN 2, CHLOROPLASTIC"/>
    <property type="match status" value="1"/>
</dbReference>
<organism evidence="4 6">
    <name type="scientific">Fundicoccus ignavus</name>
    <dbReference type="NCBI Taxonomy" id="2664442"/>
    <lineage>
        <taxon>Bacteria</taxon>
        <taxon>Bacillati</taxon>
        <taxon>Bacillota</taxon>
        <taxon>Bacilli</taxon>
        <taxon>Lactobacillales</taxon>
        <taxon>Aerococcaceae</taxon>
        <taxon>Fundicoccus</taxon>
    </lineage>
</organism>
<evidence type="ECO:0000313" key="3">
    <source>
        <dbReference type="EMBL" id="MRI81481.1"/>
    </source>
</evidence>
<dbReference type="Proteomes" id="UP000430975">
    <property type="component" value="Unassembled WGS sequence"/>
</dbReference>
<dbReference type="EMBL" id="WJQS01000004">
    <property type="protein sequence ID" value="MRI85465.1"/>
    <property type="molecule type" value="Genomic_DNA"/>
</dbReference>
<evidence type="ECO:0000313" key="7">
    <source>
        <dbReference type="Proteomes" id="UP000440066"/>
    </source>
</evidence>
<comment type="similarity">
    <text evidence="1">Belongs to the YggT family.</text>
</comment>
<keyword evidence="6" id="KW-1185">Reference proteome</keyword>
<name>A0A6I2GPT5_9LACT</name>
<feature type="transmembrane region" description="Helical" evidence="2">
    <location>
        <begin position="55"/>
        <end position="76"/>
    </location>
</feature>
<keyword evidence="2" id="KW-0812">Transmembrane</keyword>
<dbReference type="EMBL" id="WJQT01000010">
    <property type="protein sequence ID" value="MRJ47549.1"/>
    <property type="molecule type" value="Genomic_DNA"/>
</dbReference>
<dbReference type="Proteomes" id="UP000440066">
    <property type="component" value="Unassembled WGS sequence"/>
</dbReference>
<dbReference type="EMBL" id="WJQR01000004">
    <property type="protein sequence ID" value="MRI81481.1"/>
    <property type="molecule type" value="Genomic_DNA"/>
</dbReference>
<feature type="transmembrane region" description="Helical" evidence="2">
    <location>
        <begin position="12"/>
        <end position="29"/>
    </location>
</feature>